<keyword evidence="3" id="KW-0812">Transmembrane</keyword>
<organism evidence="7 8">
    <name type="scientific">Carnegiea gigantea</name>
    <dbReference type="NCBI Taxonomy" id="171969"/>
    <lineage>
        <taxon>Eukaryota</taxon>
        <taxon>Viridiplantae</taxon>
        <taxon>Streptophyta</taxon>
        <taxon>Embryophyta</taxon>
        <taxon>Tracheophyta</taxon>
        <taxon>Spermatophyta</taxon>
        <taxon>Magnoliopsida</taxon>
        <taxon>eudicotyledons</taxon>
        <taxon>Gunneridae</taxon>
        <taxon>Pentapetalae</taxon>
        <taxon>Caryophyllales</taxon>
        <taxon>Cactineae</taxon>
        <taxon>Cactaceae</taxon>
        <taxon>Cactoideae</taxon>
        <taxon>Echinocereeae</taxon>
        <taxon>Carnegiea</taxon>
    </lineage>
</organism>
<gene>
    <name evidence="7" type="ORF">Cgig2_027865</name>
</gene>
<protein>
    <recommendedName>
        <fullName evidence="6">ABC transporter family G domain-containing protein</fullName>
    </recommendedName>
</protein>
<dbReference type="EMBL" id="JAKOGI010001649">
    <property type="protein sequence ID" value="KAJ8424570.1"/>
    <property type="molecule type" value="Genomic_DNA"/>
</dbReference>
<proteinExistence type="predicted"/>
<dbReference type="InterPro" id="IPR043926">
    <property type="entry name" value="ABCG_dom"/>
</dbReference>
<keyword evidence="5" id="KW-0472">Membrane</keyword>
<evidence type="ECO:0000256" key="5">
    <source>
        <dbReference type="ARBA" id="ARBA00023136"/>
    </source>
</evidence>
<evidence type="ECO:0000256" key="3">
    <source>
        <dbReference type="ARBA" id="ARBA00022692"/>
    </source>
</evidence>
<name>A0A9Q1GQ22_9CARY</name>
<keyword evidence="4" id="KW-1133">Transmembrane helix</keyword>
<evidence type="ECO:0000256" key="1">
    <source>
        <dbReference type="ARBA" id="ARBA00004141"/>
    </source>
</evidence>
<dbReference type="PANTHER" id="PTHR48041">
    <property type="entry name" value="ABC TRANSPORTER G FAMILY MEMBER 28"/>
    <property type="match status" value="1"/>
</dbReference>
<evidence type="ECO:0000313" key="7">
    <source>
        <dbReference type="EMBL" id="KAJ8424570.1"/>
    </source>
</evidence>
<evidence type="ECO:0000256" key="2">
    <source>
        <dbReference type="ARBA" id="ARBA00022448"/>
    </source>
</evidence>
<keyword evidence="2" id="KW-0813">Transport</keyword>
<evidence type="ECO:0000313" key="8">
    <source>
        <dbReference type="Proteomes" id="UP001153076"/>
    </source>
</evidence>
<dbReference type="Proteomes" id="UP001153076">
    <property type="component" value="Unassembled WGS sequence"/>
</dbReference>
<dbReference type="PANTHER" id="PTHR48041:SF91">
    <property type="entry name" value="ABC TRANSPORTER G FAMILY MEMBER 28"/>
    <property type="match status" value="1"/>
</dbReference>
<comment type="caution">
    <text evidence="7">The sequence shown here is derived from an EMBL/GenBank/DDBJ whole genome shotgun (WGS) entry which is preliminary data.</text>
</comment>
<accession>A0A9Q1GQ22</accession>
<reference evidence="7" key="1">
    <citation type="submission" date="2022-04" db="EMBL/GenBank/DDBJ databases">
        <title>Carnegiea gigantea Genome sequencing and assembly v2.</title>
        <authorList>
            <person name="Copetti D."/>
            <person name="Sanderson M.J."/>
            <person name="Burquez A."/>
            <person name="Wojciechowski M.F."/>
        </authorList>
    </citation>
    <scope>NUCLEOTIDE SEQUENCE</scope>
    <source>
        <strain evidence="7">SGP5-SGP5p</strain>
        <tissue evidence="7">Aerial part</tissue>
    </source>
</reference>
<dbReference type="InterPro" id="IPR050352">
    <property type="entry name" value="ABCG_transporters"/>
</dbReference>
<dbReference type="AlphaFoldDB" id="A0A9Q1GQ22"/>
<evidence type="ECO:0000256" key="4">
    <source>
        <dbReference type="ARBA" id="ARBA00022989"/>
    </source>
</evidence>
<dbReference type="Pfam" id="PF19055">
    <property type="entry name" value="ABC2_membrane_7"/>
    <property type="match status" value="1"/>
</dbReference>
<comment type="subcellular location">
    <subcellularLocation>
        <location evidence="1">Membrane</location>
        <topology evidence="1">Multi-pass membrane protein</topology>
    </subcellularLocation>
</comment>
<keyword evidence="8" id="KW-1185">Reference proteome</keyword>
<dbReference type="GO" id="GO:0016020">
    <property type="term" value="C:membrane"/>
    <property type="evidence" value="ECO:0007669"/>
    <property type="project" value="UniProtKB-SubCell"/>
</dbReference>
<evidence type="ECO:0000259" key="6">
    <source>
        <dbReference type="Pfam" id="PF19055"/>
    </source>
</evidence>
<feature type="domain" description="ABC transporter family G" evidence="6">
    <location>
        <begin position="7"/>
        <end position="168"/>
    </location>
</feature>
<dbReference type="GO" id="GO:0140359">
    <property type="term" value="F:ABC-type transporter activity"/>
    <property type="evidence" value="ECO:0007669"/>
    <property type="project" value="InterPro"/>
</dbReference>
<dbReference type="OrthoDB" id="1499448at2759"/>
<sequence>MLFVSYSYALFGMFDDLILLAKGGLVAYLGPVKKVEAYFEGLGITVPDRINPPDHYIDILEGIAKPDSDLNYKELPIRWMVHNGYPVPLDLQSELGLEGSSQRESVNGDTPLAAEGQSFAGDLWQDVKCKAEFKKDIIRHNFLKSNDLSKRVTPGVLQQYRYFLGRPSGGPLHATVFAPISILREREGSRDFDDELLGRSFSRRMNCWKRMNLLDEEEDLDLDGENVLVEKELEVPNEEGEW</sequence>